<dbReference type="EMBL" id="PEWZ01000056">
    <property type="protein sequence ID" value="PIU35736.1"/>
    <property type="molecule type" value="Genomic_DNA"/>
</dbReference>
<organism evidence="1 2">
    <name type="scientific">Candidatus Shapirobacteria bacterium CG07_land_8_20_14_0_80_39_18</name>
    <dbReference type="NCBI Taxonomy" id="1974882"/>
    <lineage>
        <taxon>Bacteria</taxon>
        <taxon>Candidatus Shapironibacteriota</taxon>
    </lineage>
</organism>
<reference evidence="2" key="1">
    <citation type="submission" date="2017-09" db="EMBL/GenBank/DDBJ databases">
        <title>Depth-based differentiation of microbial function through sediment-hosted aquifers and enrichment of novel symbionts in the deep terrestrial subsurface.</title>
        <authorList>
            <person name="Probst A.J."/>
            <person name="Ladd B."/>
            <person name="Jarett J.K."/>
            <person name="Geller-Mcgrath D.E."/>
            <person name="Sieber C.M.K."/>
            <person name="Emerson J.B."/>
            <person name="Anantharaman K."/>
            <person name="Thomas B.C."/>
            <person name="Malmstrom R."/>
            <person name="Stieglmeier M."/>
            <person name="Klingl A."/>
            <person name="Woyke T."/>
            <person name="Ryan C.M."/>
            <person name="Banfield J.F."/>
        </authorList>
    </citation>
    <scope>NUCLEOTIDE SEQUENCE [LARGE SCALE GENOMIC DNA]</scope>
</reference>
<name>A0A2M6YRP6_9BACT</name>
<protein>
    <submittedName>
        <fullName evidence="1">Uncharacterized protein</fullName>
    </submittedName>
</protein>
<comment type="caution">
    <text evidence="1">The sequence shown here is derived from an EMBL/GenBank/DDBJ whole genome shotgun (WGS) entry which is preliminary data.</text>
</comment>
<evidence type="ECO:0000313" key="1">
    <source>
        <dbReference type="EMBL" id="PIU35736.1"/>
    </source>
</evidence>
<gene>
    <name evidence="1" type="ORF">COT03_01065</name>
</gene>
<dbReference type="Proteomes" id="UP000229502">
    <property type="component" value="Unassembled WGS sequence"/>
</dbReference>
<evidence type="ECO:0000313" key="2">
    <source>
        <dbReference type="Proteomes" id="UP000229502"/>
    </source>
</evidence>
<accession>A0A2M6YRP6</accession>
<proteinExistence type="predicted"/>
<sequence length="70" mass="8395">MIFMINCLKTSIETDRLLLVPISLDFDKDIFREFTKEITVYMFPKPPDKMEETKEFIKSSIEKMEKNEDL</sequence>
<dbReference type="AlphaFoldDB" id="A0A2M6YRP6"/>